<dbReference type="GO" id="GO:0009088">
    <property type="term" value="P:threonine biosynthetic process"/>
    <property type="evidence" value="ECO:0007669"/>
    <property type="project" value="TreeGrafter"/>
</dbReference>
<organism evidence="7 8">
    <name type="scientific">Clydaea vesicula</name>
    <dbReference type="NCBI Taxonomy" id="447962"/>
    <lineage>
        <taxon>Eukaryota</taxon>
        <taxon>Fungi</taxon>
        <taxon>Fungi incertae sedis</taxon>
        <taxon>Chytridiomycota</taxon>
        <taxon>Chytridiomycota incertae sedis</taxon>
        <taxon>Chytridiomycetes</taxon>
        <taxon>Lobulomycetales</taxon>
        <taxon>Lobulomycetaceae</taxon>
        <taxon>Clydaea</taxon>
    </lineage>
</organism>
<dbReference type="Gene3D" id="3.90.1380.10">
    <property type="entry name" value="Threonine synthase, N-terminal domain"/>
    <property type="match status" value="1"/>
</dbReference>
<reference evidence="7" key="1">
    <citation type="submission" date="2020-05" db="EMBL/GenBank/DDBJ databases">
        <title>Phylogenomic resolution of chytrid fungi.</title>
        <authorList>
            <person name="Stajich J.E."/>
            <person name="Amses K."/>
            <person name="Simmons R."/>
            <person name="Seto K."/>
            <person name="Myers J."/>
            <person name="Bonds A."/>
            <person name="Quandt C.A."/>
            <person name="Barry K."/>
            <person name="Liu P."/>
            <person name="Grigoriev I."/>
            <person name="Longcore J.E."/>
            <person name="James T.Y."/>
        </authorList>
    </citation>
    <scope>NUCLEOTIDE SEQUENCE</scope>
    <source>
        <strain evidence="7">JEL0476</strain>
    </source>
</reference>
<dbReference type="FunFam" id="3.90.1380.10:FF:000003">
    <property type="entry name" value="THR4p Threonine synthase"/>
    <property type="match status" value="1"/>
</dbReference>
<dbReference type="NCBIfam" id="TIGR00260">
    <property type="entry name" value="thrC"/>
    <property type="match status" value="1"/>
</dbReference>
<feature type="domain" description="Threonine synthase N-terminal" evidence="6">
    <location>
        <begin position="2"/>
        <end position="82"/>
    </location>
</feature>
<keyword evidence="3 5" id="KW-0663">Pyridoxal phosphate</keyword>
<dbReference type="AlphaFoldDB" id="A0AAD5XZY6"/>
<gene>
    <name evidence="7" type="primary">THR4</name>
    <name evidence="7" type="ORF">HK099_003923</name>
</gene>
<dbReference type="PANTHER" id="PTHR42690">
    <property type="entry name" value="THREONINE SYNTHASE FAMILY MEMBER"/>
    <property type="match status" value="1"/>
</dbReference>
<dbReference type="Gene3D" id="3.40.50.1100">
    <property type="match status" value="2"/>
</dbReference>
<protein>
    <submittedName>
        <fullName evidence="7">Threonine synthase</fullName>
    </submittedName>
</protein>
<evidence type="ECO:0000256" key="3">
    <source>
        <dbReference type="ARBA" id="ARBA00022898"/>
    </source>
</evidence>
<evidence type="ECO:0000313" key="8">
    <source>
        <dbReference type="Proteomes" id="UP001211065"/>
    </source>
</evidence>
<dbReference type="GO" id="GO:0004795">
    <property type="term" value="F:threonine synthase activity"/>
    <property type="evidence" value="ECO:0007669"/>
    <property type="project" value="TreeGrafter"/>
</dbReference>
<dbReference type="InterPro" id="IPR004450">
    <property type="entry name" value="Thr_synthase-like"/>
</dbReference>
<dbReference type="InterPro" id="IPR036052">
    <property type="entry name" value="TrpB-like_PALP_sf"/>
</dbReference>
<evidence type="ECO:0000259" key="6">
    <source>
        <dbReference type="Pfam" id="PF14821"/>
    </source>
</evidence>
<dbReference type="CDD" id="cd01560">
    <property type="entry name" value="Thr-synth_2"/>
    <property type="match status" value="1"/>
</dbReference>
<evidence type="ECO:0000256" key="2">
    <source>
        <dbReference type="ARBA" id="ARBA00005517"/>
    </source>
</evidence>
<comment type="cofactor">
    <cofactor evidence="1 5">
        <name>pyridoxal 5'-phosphate</name>
        <dbReference type="ChEBI" id="CHEBI:597326"/>
    </cofactor>
</comment>
<keyword evidence="8" id="KW-1185">Reference proteome</keyword>
<comment type="similarity">
    <text evidence="2">Belongs to the threonine synthase family.</text>
</comment>
<dbReference type="Proteomes" id="UP001211065">
    <property type="component" value="Unassembled WGS sequence"/>
</dbReference>
<accession>A0AAD5XZY6</accession>
<dbReference type="FunFam" id="3.40.50.1100:FF:000024">
    <property type="entry name" value="Probable threonine synthase"/>
    <property type="match status" value="1"/>
</dbReference>
<keyword evidence="4" id="KW-0456">Lyase</keyword>
<dbReference type="InterPro" id="IPR037158">
    <property type="entry name" value="Thr_synth_N_sf"/>
</dbReference>
<dbReference type="InterPro" id="IPR051166">
    <property type="entry name" value="Threonine_Synthase"/>
</dbReference>
<feature type="modified residue" description="N6-(pyridoxal phosphate)lysine" evidence="5">
    <location>
        <position position="114"/>
    </location>
</feature>
<dbReference type="Pfam" id="PF14821">
    <property type="entry name" value="Thr_synth_N"/>
    <property type="match status" value="1"/>
</dbReference>
<evidence type="ECO:0000256" key="1">
    <source>
        <dbReference type="ARBA" id="ARBA00001933"/>
    </source>
</evidence>
<proteinExistence type="inferred from homology"/>
<dbReference type="Pfam" id="PF24857">
    <property type="entry name" value="THR4_C"/>
    <property type="match status" value="1"/>
</dbReference>
<dbReference type="SUPFAM" id="SSF53686">
    <property type="entry name" value="Tryptophan synthase beta subunit-like PLP-dependent enzymes"/>
    <property type="match status" value="1"/>
</dbReference>
<name>A0AAD5XZY6_9FUNG</name>
<evidence type="ECO:0000313" key="7">
    <source>
        <dbReference type="EMBL" id="KAJ3220894.1"/>
    </source>
</evidence>
<evidence type="ECO:0000256" key="4">
    <source>
        <dbReference type="ARBA" id="ARBA00023239"/>
    </source>
</evidence>
<comment type="caution">
    <text evidence="7">The sequence shown here is derived from an EMBL/GenBank/DDBJ whole genome shotgun (WGS) entry which is preliminary data.</text>
</comment>
<dbReference type="InterPro" id="IPR029144">
    <property type="entry name" value="Thr_synth_N"/>
</dbReference>
<dbReference type="PANTHER" id="PTHR42690:SF1">
    <property type="entry name" value="THREONINE SYNTHASE-LIKE 2"/>
    <property type="match status" value="1"/>
</dbReference>
<sequence>MKYRSTRDPEANLLNFEDTLFTGLAPDGGLYIPEYVPSLELEEILSWKSLSFSELAFKIFRLFIDQSEMNDNDLKSILKTSFDTFSHVDVTPLKKIKSNLLMLELFWGPTFAFKDVALQCCGNFFEYFLKKKNLNLKPGEKKFEINVVCATSGDTGGAAIYGLRGKENVKCFVLFPKGRISTVQEAQMTSVPDANVFNISIEGTFDTCQEIVKNLFSKKEFKREFNLAAVNSINWCRILSQTVYYFYSFLKIYDSEEKTKIQYSVPTGNFGDILAGFYAKILGLPIYKLLVATNCNNILHKFFETGVYERPSTCLSSFSPAMDILASSNFERLLWYVERGNLKTLSKRELNNEKNCSLKISELMESFKACGKFGIDSDKFELTKELFRSSTTDDKTTLKTIEKYFKEYDYLVDPHTAVGLNALENLNYESEDGVISVCLSTAHPGKFPEAVLKSTGLEFEKFAPKVLVNAMTLEKRCHNIQNGGKSDGLLNEVEEYIRIKNRC</sequence>
<evidence type="ECO:0000256" key="5">
    <source>
        <dbReference type="PIRSR" id="PIRSR604450-51"/>
    </source>
</evidence>
<dbReference type="EMBL" id="JADGJW010000265">
    <property type="protein sequence ID" value="KAJ3220894.1"/>
    <property type="molecule type" value="Genomic_DNA"/>
</dbReference>